<comment type="similarity">
    <text evidence="2 7">Belongs to the thiamine pyrophosphokinase family.</text>
</comment>
<dbReference type="AlphaFoldDB" id="A0A6P7XVV8"/>
<dbReference type="InterPro" id="IPR036759">
    <property type="entry name" value="TPK_catalytic_sf"/>
</dbReference>
<dbReference type="GO" id="GO:0030975">
    <property type="term" value="F:thiamine binding"/>
    <property type="evidence" value="ECO:0007669"/>
    <property type="project" value="UniProtKB-UniRule"/>
</dbReference>
<evidence type="ECO:0000256" key="5">
    <source>
        <dbReference type="ARBA" id="ARBA00022777"/>
    </source>
</evidence>
<dbReference type="InterPro" id="IPR007373">
    <property type="entry name" value="Thiamin_PyroPKinase_B1-bd"/>
</dbReference>
<dbReference type="SMART" id="SM00983">
    <property type="entry name" value="TPK_B1_binding"/>
    <property type="match status" value="1"/>
</dbReference>
<evidence type="ECO:0000256" key="3">
    <source>
        <dbReference type="ARBA" id="ARBA00022679"/>
    </source>
</evidence>
<dbReference type="GeneID" id="115470497"/>
<dbReference type="FunFam" id="3.40.50.10240:FF:000006">
    <property type="entry name" value="Thiamin pyrophosphokinase 1"/>
    <property type="match status" value="1"/>
</dbReference>
<organism evidence="9 10">
    <name type="scientific">Microcaecilia unicolor</name>
    <dbReference type="NCBI Taxonomy" id="1415580"/>
    <lineage>
        <taxon>Eukaryota</taxon>
        <taxon>Metazoa</taxon>
        <taxon>Chordata</taxon>
        <taxon>Craniata</taxon>
        <taxon>Vertebrata</taxon>
        <taxon>Euteleostomi</taxon>
        <taxon>Amphibia</taxon>
        <taxon>Gymnophiona</taxon>
        <taxon>Siphonopidae</taxon>
        <taxon>Microcaecilia</taxon>
    </lineage>
</organism>
<comment type="catalytic activity">
    <reaction evidence="7">
        <text>thiamine + UTP = thiamine diphosphate + UMP + H(+)</text>
        <dbReference type="Rhea" id="RHEA:79423"/>
        <dbReference type="ChEBI" id="CHEBI:15378"/>
        <dbReference type="ChEBI" id="CHEBI:18385"/>
        <dbReference type="ChEBI" id="CHEBI:46398"/>
        <dbReference type="ChEBI" id="CHEBI:57865"/>
        <dbReference type="ChEBI" id="CHEBI:58937"/>
    </reaction>
</comment>
<dbReference type="InterPro" id="IPR006282">
    <property type="entry name" value="Thi_PPkinase"/>
</dbReference>
<dbReference type="NCBIfam" id="TIGR01378">
    <property type="entry name" value="thi_PPkinase"/>
    <property type="match status" value="1"/>
</dbReference>
<evidence type="ECO:0000259" key="8">
    <source>
        <dbReference type="SMART" id="SM00983"/>
    </source>
</evidence>
<dbReference type="PANTHER" id="PTHR13622:SF8">
    <property type="entry name" value="THIAMIN PYROPHOSPHOKINASE 1"/>
    <property type="match status" value="1"/>
</dbReference>
<feature type="domain" description="Thiamin pyrophosphokinase thiamin-binding" evidence="8">
    <location>
        <begin position="239"/>
        <end position="331"/>
    </location>
</feature>
<dbReference type="KEGG" id="muo:115470497"/>
<keyword evidence="6 7" id="KW-0067">ATP-binding</keyword>
<dbReference type="InterPro" id="IPR016966">
    <property type="entry name" value="Thiamin_pyrophosphokinase_euk"/>
</dbReference>
<dbReference type="SUPFAM" id="SSF63999">
    <property type="entry name" value="Thiamin pyrophosphokinase, catalytic domain"/>
    <property type="match status" value="2"/>
</dbReference>
<dbReference type="Gene3D" id="2.60.120.320">
    <property type="entry name" value="Thiamin pyrophosphokinase, thiamin-binding domain"/>
    <property type="match status" value="1"/>
</dbReference>
<evidence type="ECO:0000256" key="4">
    <source>
        <dbReference type="ARBA" id="ARBA00022741"/>
    </source>
</evidence>
<dbReference type="Gene3D" id="3.40.50.10240">
    <property type="entry name" value="Thiamin pyrophosphokinase, catalytic domain"/>
    <property type="match status" value="2"/>
</dbReference>
<dbReference type="InParanoid" id="A0A6P7XVV8"/>
<protein>
    <recommendedName>
        <fullName evidence="7">Thiamine pyrophosphokinase</fullName>
        <ecNumber evidence="7">2.7.6.2</ecNumber>
    </recommendedName>
</protein>
<dbReference type="EC" id="2.7.6.2" evidence="7"/>
<evidence type="ECO:0000313" key="10">
    <source>
        <dbReference type="RefSeq" id="XP_030059577.1"/>
    </source>
</evidence>
<keyword evidence="3 7" id="KW-0808">Transferase</keyword>
<dbReference type="Pfam" id="PF04265">
    <property type="entry name" value="TPK_B1_binding"/>
    <property type="match status" value="1"/>
</dbReference>
<proteinExistence type="inferred from homology"/>
<evidence type="ECO:0000256" key="7">
    <source>
        <dbReference type="PIRNR" id="PIRNR031057"/>
    </source>
</evidence>
<dbReference type="GO" id="GO:0004788">
    <property type="term" value="F:thiamine diphosphokinase activity"/>
    <property type="evidence" value="ECO:0007669"/>
    <property type="project" value="UniProtKB-UniRule"/>
</dbReference>
<dbReference type="CDD" id="cd07995">
    <property type="entry name" value="TPK"/>
    <property type="match status" value="1"/>
</dbReference>
<dbReference type="Pfam" id="PF04263">
    <property type="entry name" value="TPK_catalytic"/>
    <property type="match status" value="2"/>
</dbReference>
<dbReference type="GO" id="GO:0009229">
    <property type="term" value="P:thiamine diphosphate biosynthetic process"/>
    <property type="evidence" value="ECO:0007669"/>
    <property type="project" value="UniProtKB-UniRule"/>
</dbReference>
<evidence type="ECO:0000313" key="9">
    <source>
        <dbReference type="Proteomes" id="UP000515156"/>
    </source>
</evidence>
<evidence type="ECO:0000256" key="6">
    <source>
        <dbReference type="ARBA" id="ARBA00022840"/>
    </source>
</evidence>
<dbReference type="OrthoDB" id="25149at2759"/>
<evidence type="ECO:0000256" key="1">
    <source>
        <dbReference type="ARBA" id="ARBA00005078"/>
    </source>
</evidence>
<keyword evidence="5 7" id="KW-0418">Kinase</keyword>
<keyword evidence="4 7" id="KW-0547">Nucleotide-binding</keyword>
<name>A0A6P7XVV8_9AMPH</name>
<accession>A0A6P7XVV8</accession>
<sequence>MEYIFTPLECLLSTGNMKFCLLILNQPLDRHFHHLWNKAILRACADGGANRLYHITEGMQERFLPDYISGDFDSIRSNVKEYYKMKKLQREAGGTHTQTHQLSPDIGARVVCGSPASSCCIGKVFVCSSLVRCLVRLSSAQLVVVPYTVSKQHTLPLGCELIETPDQDSTDFTKCFQVLLEKIKAQSLQVDAIVVLGGLGGRFDQIMASVETLHHAADMTVLPVVVIQEHSLIYFLRPGKHTLHVATGKEGEWCGLIPVGNPCNRVTTTGLKWNLSGVRYHCGKHSCPSITVGDPRSKQAATSVLKFGTLISTSNTYNGSGVVTVETDNPLIWTMGIKKTKA</sequence>
<dbReference type="PANTHER" id="PTHR13622">
    <property type="entry name" value="THIAMIN PYROPHOSPHOKINASE"/>
    <property type="match status" value="1"/>
</dbReference>
<dbReference type="FunCoup" id="A0A6P7XVV8">
    <property type="interactions" value="979"/>
</dbReference>
<gene>
    <name evidence="10" type="primary">TPK1</name>
</gene>
<dbReference type="GO" id="GO:0006772">
    <property type="term" value="P:thiamine metabolic process"/>
    <property type="evidence" value="ECO:0007669"/>
    <property type="project" value="InterPro"/>
</dbReference>
<dbReference type="PIRSF" id="PIRSF031057">
    <property type="entry name" value="Thiamin_pyrophosphokinase"/>
    <property type="match status" value="1"/>
</dbReference>
<comment type="pathway">
    <text evidence="1 7">Cofactor biosynthesis; thiamine diphosphate biosynthesis; thiamine diphosphate from thiamine: step 1/1.</text>
</comment>
<keyword evidence="9" id="KW-1185">Reference proteome</keyword>
<dbReference type="SUPFAM" id="SSF63862">
    <property type="entry name" value="Thiamin pyrophosphokinase, substrate-binding domain"/>
    <property type="match status" value="1"/>
</dbReference>
<evidence type="ECO:0000256" key="2">
    <source>
        <dbReference type="ARBA" id="ARBA00006785"/>
    </source>
</evidence>
<dbReference type="RefSeq" id="XP_030059577.1">
    <property type="nucleotide sequence ID" value="XM_030203717.1"/>
</dbReference>
<dbReference type="GO" id="GO:0005524">
    <property type="term" value="F:ATP binding"/>
    <property type="evidence" value="ECO:0007669"/>
    <property type="project" value="UniProtKB-UniRule"/>
</dbReference>
<reference evidence="10" key="1">
    <citation type="submission" date="2025-08" db="UniProtKB">
        <authorList>
            <consortium name="RefSeq"/>
        </authorList>
    </citation>
    <scope>IDENTIFICATION</scope>
</reference>
<dbReference type="InterPro" id="IPR007371">
    <property type="entry name" value="TPK_catalytic"/>
</dbReference>
<dbReference type="CTD" id="27010"/>
<dbReference type="Proteomes" id="UP000515156">
    <property type="component" value="Chromosome 1"/>
</dbReference>
<dbReference type="GO" id="GO:0016301">
    <property type="term" value="F:kinase activity"/>
    <property type="evidence" value="ECO:0007669"/>
    <property type="project" value="UniProtKB-UniRule"/>
</dbReference>
<dbReference type="UniPathway" id="UPA00060">
    <property type="reaction ID" value="UER00597"/>
</dbReference>
<dbReference type="InterPro" id="IPR036371">
    <property type="entry name" value="TPK_B1-bd_sf"/>
</dbReference>